<proteinExistence type="inferred from homology"/>
<dbReference type="SUPFAM" id="SSF81496">
    <property type="entry name" value="Cytochrome c1 subunit of cytochrome bc1 complex (Ubiquinol-cytochrome c reductase), transmembrane anchor"/>
    <property type="match status" value="1"/>
</dbReference>
<keyword evidence="4" id="KW-0813">Transport</keyword>
<dbReference type="Gene3D" id="1.10.760.10">
    <property type="entry name" value="Cytochrome c-like domain"/>
    <property type="match status" value="1"/>
</dbReference>
<feature type="signal peptide" evidence="14">
    <location>
        <begin position="1"/>
        <end position="26"/>
    </location>
</feature>
<dbReference type="Pfam" id="PF02167">
    <property type="entry name" value="Cytochrom_C1"/>
    <property type="match status" value="1"/>
</dbReference>
<dbReference type="Gene3D" id="1.20.5.100">
    <property type="entry name" value="Cytochrome c1, transmembrane anchor, C-terminal"/>
    <property type="match status" value="1"/>
</dbReference>
<keyword evidence="17" id="KW-1185">Reference proteome</keyword>
<keyword evidence="8 13" id="KW-0479">Metal-binding</keyword>
<keyword evidence="14" id="KW-0732">Signal</keyword>
<gene>
    <name evidence="16" type="ORF">F1189_29240</name>
</gene>
<dbReference type="AlphaFoldDB" id="A0A5M6ILB5"/>
<evidence type="ECO:0000256" key="3">
    <source>
        <dbReference type="ARBA" id="ARBA00016165"/>
    </source>
</evidence>
<feature type="binding site" description="covalent" evidence="13">
    <location>
        <position position="185"/>
    </location>
    <ligand>
        <name>heme c</name>
        <dbReference type="ChEBI" id="CHEBI:61717"/>
    </ligand>
</feature>
<keyword evidence="5 13" id="KW-0349">Heme</keyword>
<protein>
    <recommendedName>
        <fullName evidence="3">Cytochrome c1</fullName>
    </recommendedName>
</protein>
<dbReference type="GO" id="GO:0016020">
    <property type="term" value="C:membrane"/>
    <property type="evidence" value="ECO:0007669"/>
    <property type="project" value="UniProtKB-SubCell"/>
</dbReference>
<evidence type="ECO:0000256" key="12">
    <source>
        <dbReference type="ARBA" id="ARBA00023136"/>
    </source>
</evidence>
<evidence type="ECO:0000256" key="7">
    <source>
        <dbReference type="ARBA" id="ARBA00022692"/>
    </source>
</evidence>
<evidence type="ECO:0000256" key="13">
    <source>
        <dbReference type="PIRSR" id="PIRSR602326-1"/>
    </source>
</evidence>
<evidence type="ECO:0000256" key="1">
    <source>
        <dbReference type="ARBA" id="ARBA00004370"/>
    </source>
</evidence>
<evidence type="ECO:0000256" key="2">
    <source>
        <dbReference type="ARBA" id="ARBA00006488"/>
    </source>
</evidence>
<evidence type="ECO:0000256" key="6">
    <source>
        <dbReference type="ARBA" id="ARBA00022660"/>
    </source>
</evidence>
<dbReference type="SUPFAM" id="SSF46626">
    <property type="entry name" value="Cytochrome c"/>
    <property type="match status" value="1"/>
</dbReference>
<name>A0A5M6ILB5_9PROT</name>
<comment type="similarity">
    <text evidence="2">Belongs to the cytochrome c family.</text>
</comment>
<feature type="binding site" description="covalent" evidence="13">
    <location>
        <position position="63"/>
    </location>
    <ligand>
        <name>heme c</name>
        <dbReference type="ChEBI" id="CHEBI:61717"/>
    </ligand>
</feature>
<reference evidence="16 17" key="1">
    <citation type="submission" date="2019-09" db="EMBL/GenBank/DDBJ databases">
        <title>Genome sequence of Rhodovastum atsumiense, a diverse member of the Acetobacteraceae family of non-sulfur purple photosynthetic bacteria.</title>
        <authorList>
            <person name="Meyer T."/>
            <person name="Kyndt J."/>
        </authorList>
    </citation>
    <scope>NUCLEOTIDE SEQUENCE [LARGE SCALE GENOMIC DNA]</scope>
    <source>
        <strain evidence="16 17">DSM 21279</strain>
    </source>
</reference>
<dbReference type="RefSeq" id="WP_150045405.1">
    <property type="nucleotide sequence ID" value="NZ_OW485601.1"/>
</dbReference>
<feature type="chain" id="PRO_5024410601" description="Cytochrome c1" evidence="14">
    <location>
        <begin position="27"/>
        <end position="256"/>
    </location>
</feature>
<feature type="binding site" description="covalent" evidence="13">
    <location>
        <position position="67"/>
    </location>
    <ligand>
        <name>heme c</name>
        <dbReference type="ChEBI" id="CHEBI:61717"/>
    </ligand>
</feature>
<dbReference type="GO" id="GO:0009055">
    <property type="term" value="F:electron transfer activity"/>
    <property type="evidence" value="ECO:0007669"/>
    <property type="project" value="InterPro"/>
</dbReference>
<evidence type="ECO:0000256" key="10">
    <source>
        <dbReference type="ARBA" id="ARBA00022989"/>
    </source>
</evidence>
<keyword evidence="6" id="KW-0679">Respiratory chain</keyword>
<dbReference type="PROSITE" id="PS51007">
    <property type="entry name" value="CYTC"/>
    <property type="match status" value="1"/>
</dbReference>
<evidence type="ECO:0000256" key="8">
    <source>
        <dbReference type="ARBA" id="ARBA00022723"/>
    </source>
</evidence>
<evidence type="ECO:0000313" key="17">
    <source>
        <dbReference type="Proteomes" id="UP000325255"/>
    </source>
</evidence>
<evidence type="ECO:0000256" key="11">
    <source>
        <dbReference type="ARBA" id="ARBA00023004"/>
    </source>
</evidence>
<evidence type="ECO:0000256" key="4">
    <source>
        <dbReference type="ARBA" id="ARBA00022448"/>
    </source>
</evidence>
<keyword evidence="10" id="KW-1133">Transmembrane helix</keyword>
<dbReference type="GO" id="GO:0020037">
    <property type="term" value="F:heme binding"/>
    <property type="evidence" value="ECO:0007669"/>
    <property type="project" value="InterPro"/>
</dbReference>
<dbReference type="GO" id="GO:0046872">
    <property type="term" value="F:metal ion binding"/>
    <property type="evidence" value="ECO:0007669"/>
    <property type="project" value="UniProtKB-KW"/>
</dbReference>
<dbReference type="InterPro" id="IPR036909">
    <property type="entry name" value="Cyt_c-like_dom_sf"/>
</dbReference>
<dbReference type="InterPro" id="IPR002326">
    <property type="entry name" value="Cyt_c1"/>
</dbReference>
<evidence type="ECO:0000256" key="5">
    <source>
        <dbReference type="ARBA" id="ARBA00022617"/>
    </source>
</evidence>
<evidence type="ECO:0000313" key="16">
    <source>
        <dbReference type="EMBL" id="KAA5608415.1"/>
    </source>
</evidence>
<accession>A0A5M6ILB5</accession>
<sequence length="256" mass="27781">MRTLRFAALFGAALLAAPLAMTPARASEGGAELPNVNWSFGGLFGSFDRASAQRGFQVYNNVCSACHSLKQAYYRNLTGIGLTDEQVKMIAANKTVPTLKDDGSVGERPALPSDHFRSPFPNDLAARAANNGALPPDLSVIVKAREGGANYVYGVLTGYADPPAGFKLMDGMNYNHFFPGNQIGMPQPLRDDTVEYTDGTKPTLDQQARDVVTFLAFIANPELEERHRMGVKVVLFLLLLTGLSYSVKRKLWAGVH</sequence>
<dbReference type="PRINTS" id="PR00603">
    <property type="entry name" value="CYTOCHROMEC1"/>
</dbReference>
<dbReference type="Proteomes" id="UP000325255">
    <property type="component" value="Unassembled WGS sequence"/>
</dbReference>
<keyword evidence="11 13" id="KW-0408">Iron</keyword>
<evidence type="ECO:0000259" key="15">
    <source>
        <dbReference type="PROSITE" id="PS51007"/>
    </source>
</evidence>
<dbReference type="PANTHER" id="PTHR10266:SF3">
    <property type="entry name" value="CYTOCHROME C1, HEME PROTEIN, MITOCHONDRIAL"/>
    <property type="match status" value="1"/>
</dbReference>
<keyword evidence="12" id="KW-0472">Membrane</keyword>
<comment type="subcellular location">
    <subcellularLocation>
        <location evidence="1">Membrane</location>
    </subcellularLocation>
</comment>
<evidence type="ECO:0000256" key="9">
    <source>
        <dbReference type="ARBA" id="ARBA00022982"/>
    </source>
</evidence>
<keyword evidence="7" id="KW-0812">Transmembrane</keyword>
<dbReference type="PANTHER" id="PTHR10266">
    <property type="entry name" value="CYTOCHROME C1"/>
    <property type="match status" value="1"/>
</dbReference>
<feature type="domain" description="Cytochrome c" evidence="15">
    <location>
        <begin position="50"/>
        <end position="201"/>
    </location>
</feature>
<dbReference type="EMBL" id="VWPK01000084">
    <property type="protein sequence ID" value="KAA5608415.1"/>
    <property type="molecule type" value="Genomic_DNA"/>
</dbReference>
<evidence type="ECO:0000256" key="14">
    <source>
        <dbReference type="SAM" id="SignalP"/>
    </source>
</evidence>
<dbReference type="OrthoDB" id="9808471at2"/>
<feature type="binding site" description="covalent" evidence="13">
    <location>
        <position position="66"/>
    </location>
    <ligand>
        <name>heme c</name>
        <dbReference type="ChEBI" id="CHEBI:61717"/>
    </ligand>
</feature>
<comment type="cofactor">
    <cofactor evidence="13">
        <name>heme c</name>
        <dbReference type="ChEBI" id="CHEBI:61717"/>
    </cofactor>
    <text evidence="13">Binds 1 heme c group covalently per subunit.</text>
</comment>
<organism evidence="16 17">
    <name type="scientific">Rhodovastum atsumiense</name>
    <dbReference type="NCBI Taxonomy" id="504468"/>
    <lineage>
        <taxon>Bacteria</taxon>
        <taxon>Pseudomonadati</taxon>
        <taxon>Pseudomonadota</taxon>
        <taxon>Alphaproteobacteria</taxon>
        <taxon>Acetobacterales</taxon>
        <taxon>Acetobacteraceae</taxon>
        <taxon>Rhodovastum</taxon>
    </lineage>
</organism>
<comment type="caution">
    <text evidence="16">The sequence shown here is derived from an EMBL/GenBank/DDBJ whole genome shotgun (WGS) entry which is preliminary data.</text>
</comment>
<keyword evidence="9" id="KW-0249">Electron transport</keyword>
<dbReference type="InterPro" id="IPR009056">
    <property type="entry name" value="Cyt_c-like_dom"/>
</dbReference>
<dbReference type="InterPro" id="IPR021157">
    <property type="entry name" value="Cyt_c1_TM_anchor_C"/>
</dbReference>